<comment type="caution">
    <text evidence="1">The sequence shown here is derived from an EMBL/GenBank/DDBJ whole genome shotgun (WGS) entry which is preliminary data.</text>
</comment>
<dbReference type="Proteomes" id="UP001066276">
    <property type="component" value="Chromosome 5"/>
</dbReference>
<keyword evidence="2" id="KW-1185">Reference proteome</keyword>
<evidence type="ECO:0000313" key="1">
    <source>
        <dbReference type="EMBL" id="KAJ1157206.1"/>
    </source>
</evidence>
<organism evidence="1 2">
    <name type="scientific">Pleurodeles waltl</name>
    <name type="common">Iberian ribbed newt</name>
    <dbReference type="NCBI Taxonomy" id="8319"/>
    <lineage>
        <taxon>Eukaryota</taxon>
        <taxon>Metazoa</taxon>
        <taxon>Chordata</taxon>
        <taxon>Craniata</taxon>
        <taxon>Vertebrata</taxon>
        <taxon>Euteleostomi</taxon>
        <taxon>Amphibia</taxon>
        <taxon>Batrachia</taxon>
        <taxon>Caudata</taxon>
        <taxon>Salamandroidea</taxon>
        <taxon>Salamandridae</taxon>
        <taxon>Pleurodelinae</taxon>
        <taxon>Pleurodeles</taxon>
    </lineage>
</organism>
<evidence type="ECO:0000313" key="2">
    <source>
        <dbReference type="Proteomes" id="UP001066276"/>
    </source>
</evidence>
<dbReference type="EMBL" id="JANPWB010000009">
    <property type="protein sequence ID" value="KAJ1157206.1"/>
    <property type="molecule type" value="Genomic_DNA"/>
</dbReference>
<sequence>MNHGRAPSRMLGSCCSPPRRARCSQEEKEYQLHIFFECSKLSLFWDAVFQELSQGIQVMLKPELKLVLFGVSSQPSWPDKNIQNFV</sequence>
<proteinExistence type="predicted"/>
<dbReference type="AlphaFoldDB" id="A0AAV7RWL6"/>
<reference evidence="1" key="1">
    <citation type="journal article" date="2022" name="bioRxiv">
        <title>Sequencing and chromosome-scale assembly of the giantPleurodeles waltlgenome.</title>
        <authorList>
            <person name="Brown T."/>
            <person name="Elewa A."/>
            <person name="Iarovenko S."/>
            <person name="Subramanian E."/>
            <person name="Araus A.J."/>
            <person name="Petzold A."/>
            <person name="Susuki M."/>
            <person name="Suzuki K.-i.T."/>
            <person name="Hayashi T."/>
            <person name="Toyoda A."/>
            <person name="Oliveira C."/>
            <person name="Osipova E."/>
            <person name="Leigh N.D."/>
            <person name="Simon A."/>
            <person name="Yun M.H."/>
        </authorList>
    </citation>
    <scope>NUCLEOTIDE SEQUENCE</scope>
    <source>
        <strain evidence="1">20211129_DDA</strain>
        <tissue evidence="1">Liver</tissue>
    </source>
</reference>
<name>A0AAV7RWL6_PLEWA</name>
<accession>A0AAV7RWL6</accession>
<protein>
    <submittedName>
        <fullName evidence="1">Uncharacterized protein</fullName>
    </submittedName>
</protein>
<gene>
    <name evidence="1" type="ORF">NDU88_009921</name>
</gene>